<dbReference type="InterPro" id="IPR017792">
    <property type="entry name" value="UAAP1"/>
</dbReference>
<evidence type="ECO:0000259" key="1">
    <source>
        <dbReference type="Pfam" id="PF09347"/>
    </source>
</evidence>
<evidence type="ECO:0000313" key="2">
    <source>
        <dbReference type="EMBL" id="PZQ51265.1"/>
    </source>
</evidence>
<dbReference type="Proteomes" id="UP000249185">
    <property type="component" value="Unassembled WGS sequence"/>
</dbReference>
<reference evidence="2 3" key="1">
    <citation type="submission" date="2017-08" db="EMBL/GenBank/DDBJ databases">
        <title>Infants hospitalized years apart are colonized by the same room-sourced microbial strains.</title>
        <authorList>
            <person name="Brooks B."/>
            <person name="Olm M.R."/>
            <person name="Firek B.A."/>
            <person name="Baker R."/>
            <person name="Thomas B.C."/>
            <person name="Morowitz M.J."/>
            <person name="Banfield J.F."/>
        </authorList>
    </citation>
    <scope>NUCLEOTIDE SEQUENCE [LARGE SCALE GENOMIC DNA]</scope>
    <source>
        <strain evidence="2">S2_005_002_R2_34</strain>
    </source>
</reference>
<dbReference type="InterPro" id="IPR018959">
    <property type="entry name" value="DUF1989"/>
</dbReference>
<dbReference type="PANTHER" id="PTHR31527">
    <property type="entry name" value="RE64534P"/>
    <property type="match status" value="1"/>
</dbReference>
<dbReference type="AlphaFoldDB" id="A0A2W5NK86"/>
<dbReference type="PANTHER" id="PTHR31527:SF0">
    <property type="entry name" value="RE64534P"/>
    <property type="match status" value="1"/>
</dbReference>
<sequence length="270" mass="29295">MNHIPRTPDEIAADRARYAAHQKKGLEAAPKALPPASPVPAPAVDATRVIRSETIAPGWYWTTRLEKGEALRITPETATTTVALACWSAADPTERMNLPDTVKVQWTTELSRGRVIFSDMGRVLLSITEDSCGAHDALTGGSTPGTNARFGDPKLRNTRENMVLAAAKLGLDRRDIPAILSLFAPVRVDAEGRFEWRPAMLSGTDWVELRAEMDLLVALSTCPHPLDPNPDYAPATMVATRLAARPVPADDICRTATPEAVRGFENNARA</sequence>
<evidence type="ECO:0000313" key="3">
    <source>
        <dbReference type="Proteomes" id="UP000249185"/>
    </source>
</evidence>
<accession>A0A2W5NK86</accession>
<dbReference type="NCBIfam" id="TIGR03425">
    <property type="entry name" value="urea_degr_2"/>
    <property type="match status" value="1"/>
</dbReference>
<dbReference type="EMBL" id="QFPW01000002">
    <property type="protein sequence ID" value="PZQ51265.1"/>
    <property type="molecule type" value="Genomic_DNA"/>
</dbReference>
<protein>
    <submittedName>
        <fullName evidence="2">Urea carboxylase</fullName>
    </submittedName>
</protein>
<organism evidence="2 3">
    <name type="scientific">Rhodovulum sulfidophilum</name>
    <name type="common">Rhodobacter sulfidophilus</name>
    <dbReference type="NCBI Taxonomy" id="35806"/>
    <lineage>
        <taxon>Bacteria</taxon>
        <taxon>Pseudomonadati</taxon>
        <taxon>Pseudomonadota</taxon>
        <taxon>Alphaproteobacteria</taxon>
        <taxon>Rhodobacterales</taxon>
        <taxon>Paracoccaceae</taxon>
        <taxon>Rhodovulum</taxon>
    </lineage>
</organism>
<comment type="caution">
    <text evidence="2">The sequence shown here is derived from an EMBL/GenBank/DDBJ whole genome shotgun (WGS) entry which is preliminary data.</text>
</comment>
<feature type="domain" description="DUF1989" evidence="1">
    <location>
        <begin position="53"/>
        <end position="216"/>
    </location>
</feature>
<dbReference type="Pfam" id="PF09347">
    <property type="entry name" value="DUF1989"/>
    <property type="match status" value="1"/>
</dbReference>
<name>A0A2W5NK86_RHOSU</name>
<gene>
    <name evidence="2" type="ORF">DI556_03585</name>
</gene>
<proteinExistence type="predicted"/>